<evidence type="ECO:0000313" key="3">
    <source>
        <dbReference type="Proteomes" id="UP001642360"/>
    </source>
</evidence>
<dbReference type="FunFam" id="3.40.50.1820:FF:000175">
    <property type="entry name" value="Hydrolase-like protein family"/>
    <property type="match status" value="1"/>
</dbReference>
<dbReference type="Gene3D" id="3.40.50.1820">
    <property type="entry name" value="alpha/beta hydrolase"/>
    <property type="match status" value="1"/>
</dbReference>
<dbReference type="PANTHER" id="PTHR12482:SF11">
    <property type="entry name" value="LIPASE YOR059C ISOFORM X1"/>
    <property type="match status" value="1"/>
</dbReference>
<dbReference type="InterPro" id="IPR044294">
    <property type="entry name" value="Lipase-like"/>
</dbReference>
<dbReference type="Pfam" id="PF05057">
    <property type="entry name" value="DUF676"/>
    <property type="match status" value="2"/>
</dbReference>
<gene>
    <name evidence="2" type="ORF">ILEXP_LOCUS16068</name>
</gene>
<dbReference type="PANTHER" id="PTHR12482">
    <property type="entry name" value="LIPASE ROG1-RELATED-RELATED"/>
    <property type="match status" value="1"/>
</dbReference>
<dbReference type="AlphaFoldDB" id="A0ABC8RX56"/>
<dbReference type="InterPro" id="IPR029058">
    <property type="entry name" value="AB_hydrolase_fold"/>
</dbReference>
<dbReference type="EMBL" id="CAUOFW020001725">
    <property type="protein sequence ID" value="CAK9148140.1"/>
    <property type="molecule type" value="Genomic_DNA"/>
</dbReference>
<organism evidence="2 3">
    <name type="scientific">Ilex paraguariensis</name>
    <name type="common">yerba mate</name>
    <dbReference type="NCBI Taxonomy" id="185542"/>
    <lineage>
        <taxon>Eukaryota</taxon>
        <taxon>Viridiplantae</taxon>
        <taxon>Streptophyta</taxon>
        <taxon>Embryophyta</taxon>
        <taxon>Tracheophyta</taxon>
        <taxon>Spermatophyta</taxon>
        <taxon>Magnoliopsida</taxon>
        <taxon>eudicotyledons</taxon>
        <taxon>Gunneridae</taxon>
        <taxon>Pentapetalae</taxon>
        <taxon>asterids</taxon>
        <taxon>campanulids</taxon>
        <taxon>Aquifoliales</taxon>
        <taxon>Aquifoliaceae</taxon>
        <taxon>Ilex</taxon>
    </lineage>
</organism>
<reference evidence="2 3" key="1">
    <citation type="submission" date="2024-02" db="EMBL/GenBank/DDBJ databases">
        <authorList>
            <person name="Vignale AGUSTIN F."/>
            <person name="Sosa J E."/>
            <person name="Modenutti C."/>
        </authorList>
    </citation>
    <scope>NUCLEOTIDE SEQUENCE [LARGE SCALE GENOMIC DNA]</scope>
</reference>
<name>A0ABC8RX56_9AQUA</name>
<accession>A0ABC8RX56</accession>
<proteinExistence type="predicted"/>
<sequence length="396" mass="43254">MASSTPLLHYSPIFTIRNGSLASNSTPSSSSSSSCSSSPCCSSFDNRQGFNWSLWNFSGISNIWKHQNFRAHAMSTTQGNVASPKRIINVKDEPDHLLVLVHGILASPSDWTYVEAELKRRLGRNFLIYASSCNTYTKTFTGVDGAGKRLADEVMQLVKKTESLKRISFLSHSLGGLFARYAVAVLYTPNASSSNQFDDLATSANAISKTTYSCSRGVIAGLEPINFITLATPHLGVRGKKQGFTLNLLQVGYPLFIYCLITANKVLRSERGLRVSSRAFLVIFAYVFADSFTIASDYGSGGTDPQTVDLFFLIQLPFLLGVPILEKLAAPIAPIFVGRTGSQLFLTDGKPEKPPLLLRMASDCEDGKFISALGAFKGRIIYANVSYDRILLHILI</sequence>
<dbReference type="InterPro" id="IPR007751">
    <property type="entry name" value="DUF676_lipase-like"/>
</dbReference>
<feature type="domain" description="DUF676" evidence="1">
    <location>
        <begin position="92"/>
        <end position="247"/>
    </location>
</feature>
<feature type="domain" description="DUF676" evidence="1">
    <location>
        <begin position="316"/>
        <end position="390"/>
    </location>
</feature>
<dbReference type="SUPFAM" id="SSF53474">
    <property type="entry name" value="alpha/beta-Hydrolases"/>
    <property type="match status" value="1"/>
</dbReference>
<keyword evidence="3" id="KW-1185">Reference proteome</keyword>
<comment type="caution">
    <text evidence="2">The sequence shown here is derived from an EMBL/GenBank/DDBJ whole genome shotgun (WGS) entry which is preliminary data.</text>
</comment>
<evidence type="ECO:0000313" key="2">
    <source>
        <dbReference type="EMBL" id="CAK9148140.1"/>
    </source>
</evidence>
<dbReference type="Proteomes" id="UP001642360">
    <property type="component" value="Unassembled WGS sequence"/>
</dbReference>
<evidence type="ECO:0000259" key="1">
    <source>
        <dbReference type="Pfam" id="PF05057"/>
    </source>
</evidence>
<protein>
    <recommendedName>
        <fullName evidence="1">DUF676 domain-containing protein</fullName>
    </recommendedName>
</protein>